<dbReference type="EMBL" id="CP003321">
    <property type="protein sequence ID" value="AFL66776.1"/>
    <property type="molecule type" value="Genomic_DNA"/>
</dbReference>
<dbReference type="KEGG" id="dfd:Desfe_0888"/>
<name>I3XS52_DESAM</name>
<dbReference type="InterPro" id="IPR019888">
    <property type="entry name" value="Tscrpt_reg_AsnC-like"/>
</dbReference>
<dbReference type="GeneID" id="13061264"/>
<reference evidence="1 2" key="1">
    <citation type="journal article" date="2012" name="J. Bacteriol.">
        <title>Complete Genome Sequence of Desulfurococcus fermentans, a Hyperthermophilic Cellulolytic Crenarchaeon Isolated from a Freshwater Hot Spring in Kamchatka, Russia.</title>
        <authorList>
            <person name="Susanti D."/>
            <person name="Johnson E.F."/>
            <person name="Rodriguez J.R."/>
            <person name="Anderson I."/>
            <person name="Perevalova A.A."/>
            <person name="Kyrpides N."/>
            <person name="Lucas S."/>
            <person name="Han J."/>
            <person name="Lapidus A."/>
            <person name="Cheng J.F."/>
            <person name="Goodwin L."/>
            <person name="Pitluck S."/>
            <person name="Mavrommatis K."/>
            <person name="Peters L."/>
            <person name="Land M.L."/>
            <person name="Hauser L."/>
            <person name="Gopalan V."/>
            <person name="Chan P.P."/>
            <person name="Lowe T.M."/>
            <person name="Atomi H."/>
            <person name="Bonch-Osmolovskaya E.A."/>
            <person name="Woyke T."/>
            <person name="Mukhopadhyay B."/>
        </authorList>
    </citation>
    <scope>NUCLEOTIDE SEQUENCE [LARGE SCALE GENOMIC DNA]</scope>
    <source>
        <strain evidence="1 2">DSM 16532</strain>
    </source>
</reference>
<evidence type="ECO:0000313" key="2">
    <source>
        <dbReference type="Proteomes" id="UP000006175"/>
    </source>
</evidence>
<keyword evidence="2" id="KW-1185">Reference proteome</keyword>
<dbReference type="eggNOG" id="arCOG01580">
    <property type="taxonomic scope" value="Archaea"/>
</dbReference>
<dbReference type="Pfam" id="PF13412">
    <property type="entry name" value="HTH_24"/>
    <property type="match status" value="1"/>
</dbReference>
<dbReference type="InterPro" id="IPR036390">
    <property type="entry name" value="WH_DNA-bd_sf"/>
</dbReference>
<sequence length="178" mass="19916">MVTEDLENKELELTKKLAANPRISIKRLADDLDMNYTALRDRIRKLSYKGLISFTLSVSPLITGNTAALVRLKGYKVEKLLSRASKCNRVITGLKVSDDEAILVIYGKDRGDVASVIDVLRDDAGGDLEIHVEYGRLYPDFKVQIRNPNPECNHPPCNNCIPVLRNRVKNSSELHGTP</sequence>
<dbReference type="SUPFAM" id="SSF46785">
    <property type="entry name" value="Winged helix' DNA-binding domain"/>
    <property type="match status" value="1"/>
</dbReference>
<gene>
    <name evidence="1" type="ORF">Desfe_0888</name>
</gene>
<dbReference type="HOGENOM" id="CLU_127466_0_0_2"/>
<dbReference type="Proteomes" id="UP000006175">
    <property type="component" value="Chromosome"/>
</dbReference>
<dbReference type="OrthoDB" id="18072at2157"/>
<protein>
    <submittedName>
        <fullName evidence="1">Transcription regulator AsnC-type</fullName>
    </submittedName>
</protein>
<evidence type="ECO:0000313" key="1">
    <source>
        <dbReference type="EMBL" id="AFL66776.1"/>
    </source>
</evidence>
<dbReference type="InterPro" id="IPR036388">
    <property type="entry name" value="WH-like_DNA-bd_sf"/>
</dbReference>
<accession>I3XS52</accession>
<dbReference type="SMART" id="SM00344">
    <property type="entry name" value="HTH_ASNC"/>
    <property type="match status" value="1"/>
</dbReference>
<dbReference type="Gene3D" id="1.10.10.10">
    <property type="entry name" value="Winged helix-like DNA-binding domain superfamily/Winged helix DNA-binding domain"/>
    <property type="match status" value="1"/>
</dbReference>
<organism evidence="1 2">
    <name type="scientific">Desulfurococcus amylolyticus DSM 16532</name>
    <dbReference type="NCBI Taxonomy" id="768672"/>
    <lineage>
        <taxon>Archaea</taxon>
        <taxon>Thermoproteota</taxon>
        <taxon>Thermoprotei</taxon>
        <taxon>Desulfurococcales</taxon>
        <taxon>Desulfurococcaceae</taxon>
        <taxon>Desulfurococcus</taxon>
    </lineage>
</organism>
<proteinExistence type="predicted"/>
<dbReference type="RefSeq" id="WP_014767676.1">
    <property type="nucleotide sequence ID" value="NC_018001.1"/>
</dbReference>
<dbReference type="AlphaFoldDB" id="I3XS52"/>